<protein>
    <submittedName>
        <fullName evidence="1">Uncharacterized protein</fullName>
    </submittedName>
</protein>
<evidence type="ECO:0000313" key="1">
    <source>
        <dbReference type="EMBL" id="GGU80044.1"/>
    </source>
</evidence>
<sequence length="95" mass="9506">MSRSAAPTAPVPVTYAGILMTKSHDLYLADTPVRAKADSGTSDEDMAYAVYSSGAVLAPGTTSGSSLALSPVGRQGAWTCARRRPATGAASGSGT</sequence>
<dbReference type="AlphaFoldDB" id="A0A918M9M0"/>
<organism evidence="1 2">
    <name type="scientific">Streptomyces filipinensis</name>
    <dbReference type="NCBI Taxonomy" id="66887"/>
    <lineage>
        <taxon>Bacteria</taxon>
        <taxon>Bacillati</taxon>
        <taxon>Actinomycetota</taxon>
        <taxon>Actinomycetes</taxon>
        <taxon>Kitasatosporales</taxon>
        <taxon>Streptomycetaceae</taxon>
        <taxon>Streptomyces</taxon>
    </lineage>
</organism>
<reference evidence="1" key="2">
    <citation type="submission" date="2020-09" db="EMBL/GenBank/DDBJ databases">
        <authorList>
            <person name="Sun Q."/>
            <person name="Ohkuma M."/>
        </authorList>
    </citation>
    <scope>NUCLEOTIDE SEQUENCE</scope>
    <source>
        <strain evidence="1">JCM 4369</strain>
    </source>
</reference>
<evidence type="ECO:0000313" key="2">
    <source>
        <dbReference type="Proteomes" id="UP000618795"/>
    </source>
</evidence>
<dbReference type="Proteomes" id="UP000618795">
    <property type="component" value="Unassembled WGS sequence"/>
</dbReference>
<gene>
    <name evidence="1" type="ORF">GCM10010260_10270</name>
</gene>
<dbReference type="EMBL" id="BMTD01000002">
    <property type="protein sequence ID" value="GGU80044.1"/>
    <property type="molecule type" value="Genomic_DNA"/>
</dbReference>
<name>A0A918M9M0_9ACTN</name>
<reference evidence="1" key="1">
    <citation type="journal article" date="2014" name="Int. J. Syst. Evol. Microbiol.">
        <title>Complete genome sequence of Corynebacterium casei LMG S-19264T (=DSM 44701T), isolated from a smear-ripened cheese.</title>
        <authorList>
            <consortium name="US DOE Joint Genome Institute (JGI-PGF)"/>
            <person name="Walter F."/>
            <person name="Albersmeier A."/>
            <person name="Kalinowski J."/>
            <person name="Ruckert C."/>
        </authorList>
    </citation>
    <scope>NUCLEOTIDE SEQUENCE</scope>
    <source>
        <strain evidence="1">JCM 4369</strain>
    </source>
</reference>
<comment type="caution">
    <text evidence="1">The sequence shown here is derived from an EMBL/GenBank/DDBJ whole genome shotgun (WGS) entry which is preliminary data.</text>
</comment>
<proteinExistence type="predicted"/>
<dbReference type="RefSeq" id="WP_191871444.1">
    <property type="nucleotide sequence ID" value="NZ_BMTD01000002.1"/>
</dbReference>
<keyword evidence="2" id="KW-1185">Reference proteome</keyword>
<accession>A0A918M9M0</accession>